<evidence type="ECO:0000313" key="3">
    <source>
        <dbReference type="Proteomes" id="UP001250214"/>
    </source>
</evidence>
<evidence type="ECO:0000259" key="1">
    <source>
        <dbReference type="Pfam" id="PF01861"/>
    </source>
</evidence>
<dbReference type="InterPro" id="IPR002723">
    <property type="entry name" value="BpsA_C"/>
</dbReference>
<reference evidence="3" key="1">
    <citation type="submission" date="2023-07" db="EMBL/GenBank/DDBJ databases">
        <title>Novel species in the genus Lipingzhangella isolated from Sambhar Salt Lake.</title>
        <authorList>
            <person name="Jiya N."/>
            <person name="Kajale S."/>
            <person name="Sharma A."/>
        </authorList>
    </citation>
    <scope>NUCLEOTIDE SEQUENCE [LARGE SCALE GENOMIC DNA]</scope>
    <source>
        <strain evidence="3">LS1_29</strain>
    </source>
</reference>
<dbReference type="PANTHER" id="PTHR23290:SF0">
    <property type="entry name" value="RRNA N6-ADENOSINE-METHYLTRANSFERASE METTL5"/>
    <property type="match status" value="1"/>
</dbReference>
<dbReference type="EMBL" id="JAVLVT010000004">
    <property type="protein sequence ID" value="MDS1270716.1"/>
    <property type="molecule type" value="Genomic_DNA"/>
</dbReference>
<sequence length="564" mass="60325">MGAEEQAARTDPRAAVRTHLASSGPLRVPLRRLVRHLAEASEPLPLAQLVRSSGLSRRTVETFLAVLGTDLVREESGLALRPDVAPEYRDLAGTPATELDAAQLATPDAALDPQLLEQMDALVSAAPPPVAALDHVPATAHTVLRRALWLAASYELTGRRILLVGDHDLTSLALMLVCPEVEATVVDVDERLLTFVAEQAHARGARVRCLAADLRHGLPPAATGWADLAVTDPPYTPEGLRLFCIRGLAGLRDRTHGRLVVAYGFGEHQPSLGLQGQRAMQQLHLAFAAILPGFNRYHGAQATGSASDLYVCQPTPQTWKALDRAAPPETHIYTHGRQSLEGERDPVPPETVTAVWEAADVAAEASTLVVGSGLADTAAPGVRHVRLDTVLTSGVPRGARADVALGNLAGDPGGWLLRVLLALRVERLVALVPADHPDLAGGSLHPDVAALLAPLYTVDSPRAAGSGYALLRARRTDPDRLSPHQRLLRRVLERPHGTVATVWREALIALAEDLGLGRLTKNEARARIRALNPAPELLEARLVDLPRQRMSALVELVSRSADAP</sequence>
<keyword evidence="3" id="KW-1185">Reference proteome</keyword>
<dbReference type="RefSeq" id="WP_310912266.1">
    <property type="nucleotide sequence ID" value="NZ_JAVLVT010000004.1"/>
</dbReference>
<feature type="domain" description="N(4)-bis(aminopropyl)spermidine synthase C-terminal" evidence="1">
    <location>
        <begin position="115"/>
        <end position="301"/>
    </location>
</feature>
<dbReference type="Proteomes" id="UP001250214">
    <property type="component" value="Unassembled WGS sequence"/>
</dbReference>
<dbReference type="InterPro" id="IPR051720">
    <property type="entry name" value="rRNA_MeTrfase/Polyamine_Synth"/>
</dbReference>
<dbReference type="InterPro" id="IPR029063">
    <property type="entry name" value="SAM-dependent_MTases_sf"/>
</dbReference>
<dbReference type="SUPFAM" id="SSF53335">
    <property type="entry name" value="S-adenosyl-L-methionine-dependent methyltransferases"/>
    <property type="match status" value="1"/>
</dbReference>
<accession>A0ABU2H5Y9</accession>
<evidence type="ECO:0000313" key="2">
    <source>
        <dbReference type="EMBL" id="MDS1270716.1"/>
    </source>
</evidence>
<dbReference type="Pfam" id="PF01861">
    <property type="entry name" value="BpsA_C"/>
    <property type="match status" value="1"/>
</dbReference>
<name>A0ABU2H5Y9_9ACTN</name>
<gene>
    <name evidence="2" type="ORF">RIF23_10435</name>
</gene>
<comment type="caution">
    <text evidence="2">The sequence shown here is derived from an EMBL/GenBank/DDBJ whole genome shotgun (WGS) entry which is preliminary data.</text>
</comment>
<proteinExistence type="predicted"/>
<dbReference type="Gene3D" id="3.40.50.150">
    <property type="entry name" value="Vaccinia Virus protein VP39"/>
    <property type="match status" value="1"/>
</dbReference>
<organism evidence="2 3">
    <name type="scientific">Lipingzhangella rawalii</name>
    <dbReference type="NCBI Taxonomy" id="2055835"/>
    <lineage>
        <taxon>Bacteria</taxon>
        <taxon>Bacillati</taxon>
        <taxon>Actinomycetota</taxon>
        <taxon>Actinomycetes</taxon>
        <taxon>Streptosporangiales</taxon>
        <taxon>Nocardiopsidaceae</taxon>
        <taxon>Lipingzhangella</taxon>
    </lineage>
</organism>
<protein>
    <submittedName>
        <fullName evidence="2">Bis-aminopropyl spermidine synthase family protein</fullName>
    </submittedName>
</protein>
<dbReference type="PANTHER" id="PTHR23290">
    <property type="entry name" value="RRNA N6-ADENOSINE-METHYLTRANSFERASE METTL5"/>
    <property type="match status" value="1"/>
</dbReference>